<accession>A0A2W3ZNJ1</accession>
<organism evidence="2 3">
    <name type="scientific">Enterococcus plantarum</name>
    <dbReference type="NCBI Taxonomy" id="1077675"/>
    <lineage>
        <taxon>Bacteria</taxon>
        <taxon>Bacillati</taxon>
        <taxon>Bacillota</taxon>
        <taxon>Bacilli</taxon>
        <taxon>Lactobacillales</taxon>
        <taxon>Enterococcaceae</taxon>
        <taxon>Enterococcus</taxon>
    </lineage>
</organism>
<feature type="transmembrane region" description="Helical" evidence="1">
    <location>
        <begin position="45"/>
        <end position="66"/>
    </location>
</feature>
<dbReference type="RefSeq" id="WP_111248791.1">
    <property type="nucleotide sequence ID" value="NZ_PIEU01000113.1"/>
</dbReference>
<evidence type="ECO:0000256" key="1">
    <source>
        <dbReference type="SAM" id="Phobius"/>
    </source>
</evidence>
<keyword evidence="1" id="KW-1133">Transmembrane helix</keyword>
<feature type="transmembrane region" description="Helical" evidence="1">
    <location>
        <begin position="86"/>
        <end position="106"/>
    </location>
</feature>
<keyword evidence="1" id="KW-0472">Membrane</keyword>
<feature type="transmembrane region" description="Helical" evidence="1">
    <location>
        <begin position="118"/>
        <end position="143"/>
    </location>
</feature>
<evidence type="ECO:0000313" key="3">
    <source>
        <dbReference type="Proteomes" id="UP000249828"/>
    </source>
</evidence>
<sequence>MIRLVDFYHEKNKKFFLNSLTLILISYLAKYVFQLTIPEFRWERLPILLSVLIAVILTWRINQLNIQSSHITLASTANQSTFEKIVAKYLLSYMQVIVIGAINLVFNFTMISIGLKEIFLLSLELAIYLVGMISYLILFRGVIAKLWLPNVSKTVVVAIGWIMIVVLNDIARYCFPQRVNSNIGTIYPSTFILNAVLSIVIIVVYLWLEKNQSKNKS</sequence>
<comment type="caution">
    <text evidence="2">The sequence shown here is derived from an EMBL/GenBank/DDBJ whole genome shotgun (WGS) entry which is preliminary data.</text>
</comment>
<proteinExistence type="predicted"/>
<name>A0A2W3ZNJ1_9ENTE</name>
<feature type="transmembrane region" description="Helical" evidence="1">
    <location>
        <begin position="15"/>
        <end position="33"/>
    </location>
</feature>
<reference evidence="2 3" key="1">
    <citation type="submission" date="2017-11" db="EMBL/GenBank/DDBJ databases">
        <title>Draft genome sequence of Enterococcus plantarum TRW2 strain isolated from lettuce.</title>
        <authorList>
            <person name="Kim E.B."/>
            <person name="Marco M.L."/>
            <person name="Williams T.R."/>
            <person name="You I.H."/>
        </authorList>
    </citation>
    <scope>NUCLEOTIDE SEQUENCE [LARGE SCALE GENOMIC DNA]</scope>
    <source>
        <strain evidence="2 3">TRW2</strain>
    </source>
</reference>
<dbReference type="EMBL" id="PIEU01000113">
    <property type="protein sequence ID" value="PZL70443.1"/>
    <property type="molecule type" value="Genomic_DNA"/>
</dbReference>
<protein>
    <submittedName>
        <fullName evidence="2">Uncharacterized protein</fullName>
    </submittedName>
</protein>
<dbReference type="AlphaFoldDB" id="A0A2W3ZNJ1"/>
<keyword evidence="1" id="KW-0812">Transmembrane</keyword>
<evidence type="ECO:0000313" key="2">
    <source>
        <dbReference type="EMBL" id="PZL70443.1"/>
    </source>
</evidence>
<feature type="transmembrane region" description="Helical" evidence="1">
    <location>
        <begin position="187"/>
        <end position="208"/>
    </location>
</feature>
<dbReference type="Proteomes" id="UP000249828">
    <property type="component" value="Unassembled WGS sequence"/>
</dbReference>
<gene>
    <name evidence="2" type="ORF">CI088_15315</name>
</gene>
<keyword evidence="3" id="KW-1185">Reference proteome</keyword>